<protein>
    <submittedName>
        <fullName evidence="1">Phage tail protein</fullName>
    </submittedName>
</protein>
<proteinExistence type="predicted"/>
<comment type="caution">
    <text evidence="1">The sequence shown here is derived from an EMBL/GenBank/DDBJ whole genome shotgun (WGS) entry which is preliminary data.</text>
</comment>
<gene>
    <name evidence="1" type="ORF">KTH64_03040</name>
</gene>
<dbReference type="RefSeq" id="WP_262578589.1">
    <property type="nucleotide sequence ID" value="NZ_JAHPRE010000008.1"/>
</dbReference>
<reference evidence="1" key="1">
    <citation type="submission" date="2021-06" db="EMBL/GenBank/DDBJ databases">
        <title>Propagation of a rapidly emergent carbapenem-resistant Acinetobacter baumannii lineage by various extra-hospital transmission networks.</title>
        <authorList>
            <person name="Calix J."/>
        </authorList>
    </citation>
    <scope>NUCLEOTIDE SEQUENCE</scope>
    <source>
        <strain evidence="1">WU_MDCI_Aw63</strain>
    </source>
</reference>
<evidence type="ECO:0000313" key="1">
    <source>
        <dbReference type="EMBL" id="MCU4395965.1"/>
    </source>
</evidence>
<sequence>MPILQDTIAPLGHTIIALSTPPDSPAALADWIDHINSVSDAINQKPAILVIPFSNIEDAEDFAAYPPVETSYRVLCVCYHGANGQEAELAGAMAAALADSADPAVPFNGVNLGGITPVEDQYRLTFERIELALNRGVCMIDTGADDKPEIVRAVSTYRINPDSGIDDDLMLDINGALVIDYTRKVVRADLAKERRRKNTAAQRRNVRSIILKRLTQLDDAEILQNVRARADELTVTEHPTDRYAVKAKIPADWVRGMHVIDGTLDVY</sequence>
<name>A0AAW5R985_ACIJU</name>
<dbReference type="Proteomes" id="UP001208534">
    <property type="component" value="Unassembled WGS sequence"/>
</dbReference>
<dbReference type="AlphaFoldDB" id="A0AAW5R985"/>
<dbReference type="EMBL" id="JAHPRE010000008">
    <property type="protein sequence ID" value="MCU4395965.1"/>
    <property type="molecule type" value="Genomic_DNA"/>
</dbReference>
<evidence type="ECO:0000313" key="2">
    <source>
        <dbReference type="Proteomes" id="UP001208534"/>
    </source>
</evidence>
<accession>A0AAW5R985</accession>
<organism evidence="1 2">
    <name type="scientific">Acinetobacter junii</name>
    <dbReference type="NCBI Taxonomy" id="40215"/>
    <lineage>
        <taxon>Bacteria</taxon>
        <taxon>Pseudomonadati</taxon>
        <taxon>Pseudomonadota</taxon>
        <taxon>Gammaproteobacteria</taxon>
        <taxon>Moraxellales</taxon>
        <taxon>Moraxellaceae</taxon>
        <taxon>Acinetobacter</taxon>
    </lineage>
</organism>